<dbReference type="EMBL" id="QQYZ01000029">
    <property type="protein sequence ID" value="RSY77669.1"/>
    <property type="molecule type" value="Genomic_DNA"/>
</dbReference>
<dbReference type="GO" id="GO:0005886">
    <property type="term" value="C:plasma membrane"/>
    <property type="evidence" value="ECO:0007669"/>
    <property type="project" value="UniProtKB-SubCell"/>
</dbReference>
<reference evidence="8" key="1">
    <citation type="submission" date="2016-12" db="EMBL/GenBank/DDBJ databases">
        <title>Whole genome sequencing of Sphingomonas koreensis.</title>
        <authorList>
            <person name="Conlan S."/>
            <person name="Thomas P.J."/>
            <person name="Mullikin J."/>
            <person name="Palmore T.N."/>
            <person name="Frank K.M."/>
            <person name="Segre J.A."/>
        </authorList>
    </citation>
    <scope>NUCLEOTIDE SEQUENCE</scope>
    <source>
        <strain evidence="8">ABOJV</strain>
    </source>
</reference>
<dbReference type="RefSeq" id="WP_066573816.1">
    <property type="nucleotide sequence ID" value="NZ_CP018820.1"/>
</dbReference>
<evidence type="ECO:0000256" key="5">
    <source>
        <dbReference type="ARBA" id="ARBA00022989"/>
    </source>
</evidence>
<comment type="similarity">
    <text evidence="2">Belongs to the UPF0410 family.</text>
</comment>
<dbReference type="AlphaFoldDB" id="A0A1L6JER5"/>
<feature type="transmembrane region" description="Helical" evidence="7">
    <location>
        <begin position="29"/>
        <end position="47"/>
    </location>
</feature>
<keyword evidence="11" id="KW-1185">Reference proteome</keyword>
<accession>A0A1L6JER5</accession>
<reference evidence="13" key="4">
    <citation type="submission" date="2018-07" db="EMBL/GenBank/DDBJ databases">
        <title>Genomic and Epidemiologic Investigation of an Indolent Hospital Outbreak.</title>
        <authorList>
            <person name="Johnson R.C."/>
            <person name="Deming C."/>
            <person name="Conlan S."/>
            <person name="Zellmer C.J."/>
            <person name="Michelin A.V."/>
            <person name="Lee-Lin S.-Q."/>
            <person name="Thomas P.J."/>
            <person name="Park M."/>
            <person name="Weingarten R.A."/>
            <person name="Less J."/>
            <person name="Dekker J.P."/>
            <person name="Frank K.M."/>
            <person name="Musser K.A."/>
            <person name="Mcquiston J.R."/>
            <person name="Henderson D.K."/>
            <person name="Lau A.F."/>
            <person name="Palmore T.N."/>
            <person name="Segre J.A."/>
        </authorList>
    </citation>
    <scope>NUCLEOTIDE SEQUENCE [LARGE SCALE GENOMIC DNA]</scope>
    <source>
        <strain evidence="13">SK-CDC1_0717</strain>
    </source>
</reference>
<gene>
    <name evidence="8" type="ORF">BRX40_20040</name>
    <name evidence="9" type="ORF">CA257_02625</name>
    <name evidence="10" type="ORF">DAH66_19885</name>
</gene>
<protein>
    <submittedName>
        <fullName evidence="9">GlsB/YeaQ/YmgE family stress response membrane protein</fullName>
    </submittedName>
    <submittedName>
        <fullName evidence="8">Transglycosylase</fullName>
    </submittedName>
</protein>
<dbReference type="PANTHER" id="PTHR33884:SF3">
    <property type="entry name" value="UPF0410 PROTEIN YMGE"/>
    <property type="match status" value="1"/>
</dbReference>
<dbReference type="Pfam" id="PF04226">
    <property type="entry name" value="Transgly_assoc"/>
    <property type="match status" value="1"/>
</dbReference>
<dbReference type="EMBL" id="CP018820">
    <property type="protein sequence ID" value="APR54403.1"/>
    <property type="molecule type" value="Genomic_DNA"/>
</dbReference>
<dbReference type="STRING" id="93064.BRX40_20040"/>
<evidence type="ECO:0000313" key="12">
    <source>
        <dbReference type="Proteomes" id="UP000286681"/>
    </source>
</evidence>
<evidence type="ECO:0000313" key="13">
    <source>
        <dbReference type="Proteomes" id="UP000287746"/>
    </source>
</evidence>
<dbReference type="Proteomes" id="UP000286681">
    <property type="component" value="Unassembled WGS sequence"/>
</dbReference>
<evidence type="ECO:0000313" key="8">
    <source>
        <dbReference type="EMBL" id="APR54403.1"/>
    </source>
</evidence>
<evidence type="ECO:0000313" key="11">
    <source>
        <dbReference type="Proteomes" id="UP000185161"/>
    </source>
</evidence>
<dbReference type="KEGG" id="skr:BRX40_20040"/>
<evidence type="ECO:0000256" key="3">
    <source>
        <dbReference type="ARBA" id="ARBA00022475"/>
    </source>
</evidence>
<keyword evidence="3" id="KW-1003">Cell membrane</keyword>
<evidence type="ECO:0000256" key="7">
    <source>
        <dbReference type="SAM" id="Phobius"/>
    </source>
</evidence>
<proteinExistence type="inferred from homology"/>
<reference evidence="9 12" key="3">
    <citation type="submission" date="2018-07" db="EMBL/GenBank/DDBJ databases">
        <title>Genomic and Epidemiologic Investigation of an Indolent Hospital Outbreak.</title>
        <authorList>
            <person name="Johnson R.C."/>
            <person name="Deming C."/>
            <person name="Conlan S."/>
            <person name="Zellmer C.J."/>
            <person name="Michelin A.V."/>
            <person name="Lee-Lin S."/>
            <person name="Thomas P.J."/>
            <person name="Park M."/>
            <person name="Weingarten R.A."/>
            <person name="Less J."/>
            <person name="Dekker J.P."/>
            <person name="Frank K.M."/>
            <person name="Musser K.A."/>
            <person name="Mcquiston J.R."/>
            <person name="Henderson D.K."/>
            <person name="Lau A.F."/>
            <person name="Palmore T.N."/>
            <person name="Segre J.A."/>
        </authorList>
    </citation>
    <scope>NUCLEOTIDE SEQUENCE [LARGE SCALE GENOMIC DNA]</scope>
    <source>
        <strain evidence="10">SK-CDC1_0717</strain>
        <strain evidence="9 12">SK-NIH.Env10_0317</strain>
    </source>
</reference>
<keyword evidence="5 7" id="KW-1133">Transmembrane helix</keyword>
<evidence type="ECO:0000313" key="10">
    <source>
        <dbReference type="EMBL" id="RSY77669.1"/>
    </source>
</evidence>
<dbReference type="GeneID" id="44134857"/>
<reference evidence="11" key="2">
    <citation type="submission" date="2016-12" db="EMBL/GenBank/DDBJ databases">
        <title>Whole genome sequencing of Sphingomonas sp. ABOJV.</title>
        <authorList>
            <person name="Conlan S."/>
            <person name="Thomas P.J."/>
            <person name="Mullikin J."/>
            <person name="Palmore T.N."/>
            <person name="Frank K.M."/>
            <person name="Segre J.A."/>
        </authorList>
    </citation>
    <scope>NUCLEOTIDE SEQUENCE [LARGE SCALE GENOMIC DNA]</scope>
    <source>
        <strain evidence="11">ABOJV</strain>
    </source>
</reference>
<feature type="transmembrane region" description="Helical" evidence="7">
    <location>
        <begin position="59"/>
        <end position="79"/>
    </location>
</feature>
<evidence type="ECO:0000256" key="2">
    <source>
        <dbReference type="ARBA" id="ARBA00011006"/>
    </source>
</evidence>
<feature type="transmembrane region" description="Helical" evidence="7">
    <location>
        <begin position="6"/>
        <end position="22"/>
    </location>
</feature>
<dbReference type="EMBL" id="QQWO01000002">
    <property type="protein sequence ID" value="RSV06922.1"/>
    <property type="molecule type" value="Genomic_DNA"/>
</dbReference>
<sequence length="85" mass="8750">MGLIVWLIVGGVIGWLASIIMRTDAQQGILLNIVVGIVGAFIGGLLLSGGSINSAPLTISSFLVSLLGAIVLLAIVNLVRRGKVR</sequence>
<dbReference type="PANTHER" id="PTHR33884">
    <property type="entry name" value="UPF0410 PROTEIN YMGE"/>
    <property type="match status" value="1"/>
</dbReference>
<keyword evidence="4 7" id="KW-0812">Transmembrane</keyword>
<evidence type="ECO:0000256" key="4">
    <source>
        <dbReference type="ARBA" id="ARBA00022692"/>
    </source>
</evidence>
<organism evidence="8 11">
    <name type="scientific">Sphingomonas koreensis</name>
    <dbReference type="NCBI Taxonomy" id="93064"/>
    <lineage>
        <taxon>Bacteria</taxon>
        <taxon>Pseudomonadati</taxon>
        <taxon>Pseudomonadota</taxon>
        <taxon>Alphaproteobacteria</taxon>
        <taxon>Sphingomonadales</taxon>
        <taxon>Sphingomonadaceae</taxon>
        <taxon>Sphingomonas</taxon>
    </lineage>
</organism>
<comment type="subcellular location">
    <subcellularLocation>
        <location evidence="1">Cell membrane</location>
        <topology evidence="1">Multi-pass membrane protein</topology>
    </subcellularLocation>
</comment>
<dbReference type="OrthoDB" id="964123at2"/>
<dbReference type="InterPro" id="IPR007341">
    <property type="entry name" value="Transgly_assoc"/>
</dbReference>
<name>A0A1L6JER5_9SPHN</name>
<evidence type="ECO:0000256" key="6">
    <source>
        <dbReference type="ARBA" id="ARBA00023136"/>
    </source>
</evidence>
<keyword evidence="6 7" id="KW-0472">Membrane</keyword>
<dbReference type="Proteomes" id="UP000287746">
    <property type="component" value="Unassembled WGS sequence"/>
</dbReference>
<dbReference type="Proteomes" id="UP000185161">
    <property type="component" value="Chromosome"/>
</dbReference>
<evidence type="ECO:0000313" key="9">
    <source>
        <dbReference type="EMBL" id="RSV06922.1"/>
    </source>
</evidence>
<evidence type="ECO:0000256" key="1">
    <source>
        <dbReference type="ARBA" id="ARBA00004651"/>
    </source>
</evidence>